<proteinExistence type="predicted"/>
<gene>
    <name evidence="1" type="ordered locus">Cgl2973</name>
</gene>
<dbReference type="EMBL" id="BA000036">
    <property type="protein sequence ID" value="BAC00367.1"/>
    <property type="molecule type" value="Genomic_DNA"/>
</dbReference>
<dbReference type="Proteomes" id="UP000000582">
    <property type="component" value="Chromosome"/>
</dbReference>
<keyword evidence="2" id="KW-1185">Reference proteome</keyword>
<sequence>MTLIKLGQFRRNFLDLDQSPTHLRPDEVEQKSMPRGLSTPGTHQHRTVLVGSWRGDDVASIMLLSRVLG</sequence>
<evidence type="ECO:0000313" key="2">
    <source>
        <dbReference type="Proteomes" id="UP000000582"/>
    </source>
</evidence>
<dbReference type="HOGENOM" id="CLU_2768811_0_0_11"/>
<dbReference type="BioCyc" id="CORYNE:G18NG-12594-MONOMER"/>
<accession>Q8NLG9</accession>
<protein>
    <submittedName>
        <fullName evidence="1">Uncharacterized protein</fullName>
    </submittedName>
</protein>
<dbReference type="RefSeq" id="WP_144018369.1">
    <property type="nucleotide sequence ID" value="NC_006958.1"/>
</dbReference>
<reference evidence="2" key="1">
    <citation type="journal article" date="2003" name="Appl. Microbiol. Biotechnol.">
        <title>The Corynebacterium glutamicum genome: features and impacts on biotechnological processes.</title>
        <authorList>
            <person name="Ikeda M."/>
            <person name="Nakagawa S."/>
        </authorList>
    </citation>
    <scope>NUCLEOTIDE SEQUENCE [LARGE SCALE GENOMIC DNA]</scope>
    <source>
        <strain evidence="2">ATCC 13032 / DSM 20300 / BCRC 11384 / JCM 1318 / LMG 3730 / NCIMB 10025</strain>
    </source>
</reference>
<dbReference type="AlphaFoldDB" id="Q8NLG9"/>
<dbReference type="KEGG" id="cgl:Cgl2973"/>
<evidence type="ECO:0000313" key="1">
    <source>
        <dbReference type="EMBL" id="BAC00367.1"/>
    </source>
</evidence>
<organism evidence="1 2">
    <name type="scientific">Corynebacterium glutamicum (strain ATCC 13032 / DSM 20300 / JCM 1318 / BCRC 11384 / CCUG 27702 / LMG 3730 / NBRC 12168 / NCIMB 10025 / NRRL B-2784 / 534)</name>
    <dbReference type="NCBI Taxonomy" id="196627"/>
    <lineage>
        <taxon>Bacteria</taxon>
        <taxon>Bacillati</taxon>
        <taxon>Actinomycetota</taxon>
        <taxon>Actinomycetes</taxon>
        <taxon>Mycobacteriales</taxon>
        <taxon>Corynebacteriaceae</taxon>
        <taxon>Corynebacterium</taxon>
    </lineage>
</organism>
<name>Q8NLG9_CORGL</name>